<dbReference type="OrthoDB" id="3335918at2759"/>
<keyword evidence="2" id="KW-1185">Reference proteome</keyword>
<reference evidence="1 2" key="1">
    <citation type="journal article" date="2011" name="PLoS Genet.">
        <title>Comparative genomic analysis of human fungal pathogens causing paracoccidioidomycosis.</title>
        <authorList>
            <person name="Desjardins C.A."/>
            <person name="Champion M.D."/>
            <person name="Holder J.W."/>
            <person name="Muszewska A."/>
            <person name="Goldberg J."/>
            <person name="Bailao A.M."/>
            <person name="Brigido M.M."/>
            <person name="Ferreira M.E."/>
            <person name="Garcia A.M."/>
            <person name="Grynberg M."/>
            <person name="Gujja S."/>
            <person name="Heiman D.I."/>
            <person name="Henn M.R."/>
            <person name="Kodira C.D."/>
            <person name="Leon-Narvaez H."/>
            <person name="Longo L.V."/>
            <person name="Ma L.J."/>
            <person name="Malavazi I."/>
            <person name="Matsuo A.L."/>
            <person name="Morais F.V."/>
            <person name="Pereira M."/>
            <person name="Rodriguez-Brito S."/>
            <person name="Sakthikumar S."/>
            <person name="Salem-Izacc S.M."/>
            <person name="Sykes S.M."/>
            <person name="Teixeira M.M."/>
            <person name="Vallejo M.C."/>
            <person name="Walter M.E."/>
            <person name="Yandava C."/>
            <person name="Young S."/>
            <person name="Zeng Q."/>
            <person name="Zucker J."/>
            <person name="Felipe M.S."/>
            <person name="Goldman G.H."/>
            <person name="Haas B.J."/>
            <person name="McEwen J.G."/>
            <person name="Nino-Vega G."/>
            <person name="Puccia R."/>
            <person name="San-Blas G."/>
            <person name="Soares C.M."/>
            <person name="Birren B.W."/>
            <person name="Cuomo C.A."/>
        </authorList>
    </citation>
    <scope>NUCLEOTIDE SEQUENCE [LARGE SCALE GENOMIC DNA]</scope>
    <source>
        <strain evidence="1 2">Pb18</strain>
    </source>
</reference>
<sequence>MSLDASSGKQIINRATQQKTFDIRISFITKFRKFNKLGTVASTLSVIPNVSIGSIQWMLTGRSHSVSGVGNAEPVLHVMHCLGRQIMQLRLGVRGCRHKMVDTDLGLRA</sequence>
<dbReference type="Proteomes" id="UP000001628">
    <property type="component" value="Unassembled WGS sequence"/>
</dbReference>
<evidence type="ECO:0000313" key="2">
    <source>
        <dbReference type="Proteomes" id="UP000001628"/>
    </source>
</evidence>
<organism evidence="1 2">
    <name type="scientific">Paracoccidioides brasiliensis (strain Pb18)</name>
    <dbReference type="NCBI Taxonomy" id="502780"/>
    <lineage>
        <taxon>Eukaryota</taxon>
        <taxon>Fungi</taxon>
        <taxon>Dikarya</taxon>
        <taxon>Ascomycota</taxon>
        <taxon>Pezizomycotina</taxon>
        <taxon>Eurotiomycetes</taxon>
        <taxon>Eurotiomycetidae</taxon>
        <taxon>Onygenales</taxon>
        <taxon>Ajellomycetaceae</taxon>
        <taxon>Paracoccidioides</taxon>
    </lineage>
</organism>
<accession>C1GI83</accession>
<dbReference type="AlphaFoldDB" id="C1GI83"/>
<protein>
    <submittedName>
        <fullName evidence="1">Uncharacterized protein</fullName>
    </submittedName>
</protein>
<proteinExistence type="predicted"/>
<dbReference type="EMBL" id="KN275966">
    <property type="protein sequence ID" value="EEH42149.2"/>
    <property type="molecule type" value="Genomic_DNA"/>
</dbReference>
<dbReference type="HOGENOM" id="CLU_2184756_0_0_1"/>
<dbReference type="InParanoid" id="C1GI83"/>
<name>C1GI83_PARBD</name>
<dbReference type="GeneID" id="22585566"/>
<gene>
    <name evidence="1" type="ORF">PADG_06969</name>
</gene>
<evidence type="ECO:0000313" key="1">
    <source>
        <dbReference type="EMBL" id="EEH42149.2"/>
    </source>
</evidence>
<dbReference type="RefSeq" id="XP_010762354.1">
    <property type="nucleotide sequence ID" value="XM_010764052.1"/>
</dbReference>
<dbReference type="KEGG" id="pbn:PADG_06969"/>
<dbReference type="VEuPathDB" id="FungiDB:PADG_06969"/>